<reference evidence="2" key="1">
    <citation type="journal article" date="2020" name="Stud. Mycol.">
        <title>101 Dothideomycetes genomes: a test case for predicting lifestyles and emergence of pathogens.</title>
        <authorList>
            <person name="Haridas S."/>
            <person name="Albert R."/>
            <person name="Binder M."/>
            <person name="Bloem J."/>
            <person name="Labutti K."/>
            <person name="Salamov A."/>
            <person name="Andreopoulos B."/>
            <person name="Baker S."/>
            <person name="Barry K."/>
            <person name="Bills G."/>
            <person name="Bluhm B."/>
            <person name="Cannon C."/>
            <person name="Castanera R."/>
            <person name="Culley D."/>
            <person name="Daum C."/>
            <person name="Ezra D."/>
            <person name="Gonzalez J."/>
            <person name="Henrissat B."/>
            <person name="Kuo A."/>
            <person name="Liang C."/>
            <person name="Lipzen A."/>
            <person name="Lutzoni F."/>
            <person name="Magnuson J."/>
            <person name="Mondo S."/>
            <person name="Nolan M."/>
            <person name="Ohm R."/>
            <person name="Pangilinan J."/>
            <person name="Park H.-J."/>
            <person name="Ramirez L."/>
            <person name="Alfaro M."/>
            <person name="Sun H."/>
            <person name="Tritt A."/>
            <person name="Yoshinaga Y."/>
            <person name="Zwiers L.-H."/>
            <person name="Turgeon B."/>
            <person name="Goodwin S."/>
            <person name="Spatafora J."/>
            <person name="Crous P."/>
            <person name="Grigoriev I."/>
        </authorList>
    </citation>
    <scope>NUCLEOTIDE SEQUENCE</scope>
    <source>
        <strain evidence="2">CBS 116435</strain>
    </source>
</reference>
<name>A0A9P4UQ98_9PEZI</name>
<proteinExistence type="predicted"/>
<keyword evidence="3" id="KW-1185">Reference proteome</keyword>
<evidence type="ECO:0000313" key="2">
    <source>
        <dbReference type="EMBL" id="KAF2721276.1"/>
    </source>
</evidence>
<accession>A0A9P4UQ98</accession>
<gene>
    <name evidence="2" type="ORF">K431DRAFT_75554</name>
</gene>
<evidence type="ECO:0000313" key="3">
    <source>
        <dbReference type="Proteomes" id="UP000799441"/>
    </source>
</evidence>
<dbReference type="AlphaFoldDB" id="A0A9P4UQ98"/>
<dbReference type="Proteomes" id="UP000799441">
    <property type="component" value="Unassembled WGS sequence"/>
</dbReference>
<protein>
    <submittedName>
        <fullName evidence="2">Uncharacterized protein</fullName>
    </submittedName>
</protein>
<comment type="caution">
    <text evidence="2">The sequence shown here is derived from an EMBL/GenBank/DDBJ whole genome shotgun (WGS) entry which is preliminary data.</text>
</comment>
<evidence type="ECO:0000256" key="1">
    <source>
        <dbReference type="SAM" id="MobiDB-lite"/>
    </source>
</evidence>
<dbReference type="EMBL" id="MU003792">
    <property type="protein sequence ID" value="KAF2721276.1"/>
    <property type="molecule type" value="Genomic_DNA"/>
</dbReference>
<feature type="region of interest" description="Disordered" evidence="1">
    <location>
        <begin position="34"/>
        <end position="64"/>
    </location>
</feature>
<sequence length="156" mass="16831">MMQASGITTSCIARLARAQIKHCMIYVARRVGHTDGTEDREGQSTAGRACSKIGSTTKRQSPGLAGSNFHHASFGVRLPPSYESLLGGDAFIASESMQLTDMLHPSIIGAGMYKACMARLTAAFHEVHARRLYNRISISRGFLKSDNSLASTSDTH</sequence>
<organism evidence="2 3">
    <name type="scientific">Polychaeton citri CBS 116435</name>
    <dbReference type="NCBI Taxonomy" id="1314669"/>
    <lineage>
        <taxon>Eukaryota</taxon>
        <taxon>Fungi</taxon>
        <taxon>Dikarya</taxon>
        <taxon>Ascomycota</taxon>
        <taxon>Pezizomycotina</taxon>
        <taxon>Dothideomycetes</taxon>
        <taxon>Dothideomycetidae</taxon>
        <taxon>Capnodiales</taxon>
        <taxon>Capnodiaceae</taxon>
        <taxon>Polychaeton</taxon>
    </lineage>
</organism>